<dbReference type="Pfam" id="PF21073">
    <property type="entry name" value="GDH_HM1"/>
    <property type="match status" value="1"/>
</dbReference>
<feature type="domain" description="NAD-glutamate dehydrogenase ACT2" evidence="5">
    <location>
        <begin position="415"/>
        <end position="503"/>
    </location>
</feature>
<dbReference type="InterPro" id="IPR049058">
    <property type="entry name" value="NAD_Glu_DH_HM2"/>
</dbReference>
<sequence length="1617" mass="180032">MLQRDQDRRRALIEATLKALPGGARKSALGGFTDCLYSEAAYEDLAIYAPGELALLAEGTWNFTATRLPGKHKIRVFDPDPLDPAPESPLNSVTVVEIVNDNMPFLLDSAMAELQDRNYEVRLVLHPIMGVERDSRGRRRKFHGIERPSSRAEVLRESVIQIHVDRIDSDLERRELAAALGRVDDAVRIVVQDWQPMLARLKQEIEVYRSNPPPIPADEIAEAVQFLDWIADNNFTLLGLREYAFVGGVEEGRLERVSRDEGAGFGILRDPGVMVLRRGREWVTYTPELRDFLMQPVPLIVTKANVKSLVHRRVHMDYVGVKTFDDEGALTGELRLIGLFTSTAYNRGIRSIPYLRHKVDLVMRKTGFEPQSHNGKALMNVLETFPRDELFQIDIETLYEWSLAILQLGERPRIRVLYRADKFDRFVSALVYVPRDRYNTHVRLAIGDLLARAFEGRVSAFYPFYPEGVLTRVHFIIGRYEGTAPTPDQAGLEAQIAGLIRIWSDNLKEALDDAHDVFHAAELYHRYKDAFTGGYQAAYPAEVAVHDISVVERLVGERRLLIDFHRPDADRPDRLGLKLFRLDSPVPLSERVPILENMGFKVISERTYRIARPDADAVADIWMHDMVLERADGAAIDLDRLNGRLADGFLAVALGQAENDGYNALIVKAGLAWRDIATLRAYSRYLRQARIPYSQDYMWQTLQHHADIAGLLVDVFHARFSPQVTDRAERLAGEQAVVDRIEAALEAVPSLDEDRIVRCFVNLIRATLRTNFYQTDTHGEPREAFSIKLSSRQIDDLPEPRPHMEIFVYSPRVEGVHLRFGEIARGGLRWSDRPQDFRTEVLGLVKAQQVKNAVIVPVGAKGGFVPKHLPVGNREAMLAEGIACYKIFVGSLLDITDNLVEGAIVAPALTVRHDGDDPYLVVAADKGTATFSDIANGLSQAHDFWLDDAFASGGSAGYDHKKMGITARGAWEAVKRHFREMEVDIQTTPFSVIGVGDMSGDVFGNGMLLSEQIRLVAAFDHRDIFIDPDPDPAIGYAERTRLFALPRSSWQDYDASLISRGGGVFSRQMKAIPLSPQMQDLLGIHRKTATPSELISAILRLEADLLWFGGIGTYVRASEETDDHVGDRANDSIRITAAQMRVKVVGEGANLGMTQRARIEFALAGGRINSDAIDNSAGVNSSDMEVNIKIALGSEMRKGSLTLAQRNDLLVEMTEEVAGLVLRNNYLQTLALSLTERRGLEDLGFQQRLMRNLETHGDLDRAVEDLPDDAELQARETRCEPLTRPELAVLLAYAKIDLYSRLLDCAVPDDSYLGRELMRYFPEALQARFPGAIADHRLRREIISTMLANSMINRCGPTMIVRLADETGADVPEIAAAFAAARNAFGLTEVNGEIDALDSRISGALQLELYAGLQDLLLRATAWFLRNIDIEQGLAEVIDHYRKATAKLAKDLARIVPGEAAERIAARRDELVGAGLPESLATRAAGAQWLSRVPDIVLVSDRTGKSLSAVAETFFAFSAHFRVDELSETTRSLAAVDYYDRLALNRTLDLIHEAQRKLVAEVLATDKKGKPALDAWIATRGDSVRRTAGAIADIERGPMSLSRLAVAASLFNDLAGG</sequence>
<accession>A0AAW5QWD6</accession>
<dbReference type="SUPFAM" id="SSF53223">
    <property type="entry name" value="Aminoacid dehydrogenase-like, N-terminal domain"/>
    <property type="match status" value="1"/>
</dbReference>
<keyword evidence="1" id="KW-0560">Oxidoreductase</keyword>
<dbReference type="PANTHER" id="PTHR43403:SF1">
    <property type="entry name" value="NAD-SPECIFIC GLUTAMATE DEHYDROGENASE"/>
    <property type="match status" value="1"/>
</dbReference>
<keyword evidence="8" id="KW-1185">Reference proteome</keyword>
<dbReference type="Pfam" id="PF21076">
    <property type="entry name" value="GDH_ACT2"/>
    <property type="match status" value="1"/>
</dbReference>
<dbReference type="InterPro" id="IPR049056">
    <property type="entry name" value="NAD_Glu_DH_HM3"/>
</dbReference>
<dbReference type="InterPro" id="IPR036291">
    <property type="entry name" value="NAD(P)-bd_dom_sf"/>
</dbReference>
<dbReference type="InterPro" id="IPR049064">
    <property type="entry name" value="NAD_Glu_DH_ACT3"/>
</dbReference>
<feature type="domain" description="NAD-glutamate dehydrogenase catalytic" evidence="2">
    <location>
        <begin position="741"/>
        <end position="1234"/>
    </location>
</feature>
<gene>
    <name evidence="7" type="ORF">MUB46_10985</name>
</gene>
<feature type="domain" description="NAD-specific glutamate dehydrogenase C-terminal" evidence="3">
    <location>
        <begin position="1281"/>
        <end position="1610"/>
    </location>
</feature>
<dbReference type="GO" id="GO:0006538">
    <property type="term" value="P:L-glutamate catabolic process"/>
    <property type="evidence" value="ECO:0007669"/>
    <property type="project" value="InterPro"/>
</dbReference>
<dbReference type="InterPro" id="IPR048381">
    <property type="entry name" value="GDH_C"/>
</dbReference>
<dbReference type="PIRSF" id="PIRSF036761">
    <property type="entry name" value="GDH_Mll4104"/>
    <property type="match status" value="1"/>
</dbReference>
<evidence type="ECO:0000256" key="1">
    <source>
        <dbReference type="ARBA" id="ARBA00023002"/>
    </source>
</evidence>
<name>A0AAW5QWD6_9HYPH</name>
<dbReference type="InterPro" id="IPR024727">
    <property type="entry name" value="NAD_Glu_DH_N_ACT1"/>
</dbReference>
<dbReference type="PANTHER" id="PTHR43403">
    <property type="entry name" value="NAD-SPECIFIC GLUTAMATE DEHYDROGENASE"/>
    <property type="match status" value="1"/>
</dbReference>
<dbReference type="Pfam" id="PF21077">
    <property type="entry name" value="GDH_ACT3"/>
    <property type="match status" value="1"/>
</dbReference>
<evidence type="ECO:0000259" key="3">
    <source>
        <dbReference type="Pfam" id="PF21074"/>
    </source>
</evidence>
<dbReference type="Pfam" id="PF21079">
    <property type="entry name" value="GDH_HM2"/>
    <property type="match status" value="1"/>
</dbReference>
<dbReference type="Pfam" id="PF21078">
    <property type="entry name" value="GDH_HM3"/>
    <property type="match status" value="1"/>
</dbReference>
<feature type="domain" description="NAD-glutamate dehydrogenase ACT3" evidence="6">
    <location>
        <begin position="561"/>
        <end position="640"/>
    </location>
</feature>
<dbReference type="Pfam" id="PF21074">
    <property type="entry name" value="GDH_C"/>
    <property type="match status" value="1"/>
</dbReference>
<dbReference type="Pfam" id="PF05088">
    <property type="entry name" value="Bac_GDH_CD"/>
    <property type="match status" value="1"/>
</dbReference>
<dbReference type="InterPro" id="IPR046346">
    <property type="entry name" value="Aminoacid_DH-like_N_sf"/>
</dbReference>
<evidence type="ECO:0000313" key="8">
    <source>
        <dbReference type="Proteomes" id="UP001320898"/>
    </source>
</evidence>
<dbReference type="SUPFAM" id="SSF51735">
    <property type="entry name" value="NAD(P)-binding Rossmann-fold domains"/>
    <property type="match status" value="1"/>
</dbReference>
<comment type="caution">
    <text evidence="7">The sequence shown here is derived from an EMBL/GenBank/DDBJ whole genome shotgun (WGS) entry which is preliminary data.</text>
</comment>
<dbReference type="GO" id="GO:0004069">
    <property type="term" value="F:L-aspartate:2-oxoglutarate aminotransferase activity"/>
    <property type="evidence" value="ECO:0007669"/>
    <property type="project" value="InterPro"/>
</dbReference>
<dbReference type="InterPro" id="IPR007780">
    <property type="entry name" value="NAD_Glu_DH_bac"/>
</dbReference>
<evidence type="ECO:0000259" key="6">
    <source>
        <dbReference type="Pfam" id="PF21077"/>
    </source>
</evidence>
<dbReference type="RefSeq" id="WP_261615943.1">
    <property type="nucleotide sequence ID" value="NZ_JALIDZ010000004.1"/>
</dbReference>
<dbReference type="Proteomes" id="UP001320898">
    <property type="component" value="Unassembled WGS sequence"/>
</dbReference>
<organism evidence="7 8">
    <name type="scientific">Microbaculum marinisediminis</name>
    <dbReference type="NCBI Taxonomy" id="2931392"/>
    <lineage>
        <taxon>Bacteria</taxon>
        <taxon>Pseudomonadati</taxon>
        <taxon>Pseudomonadota</taxon>
        <taxon>Alphaproteobacteria</taxon>
        <taxon>Hyphomicrobiales</taxon>
        <taxon>Tepidamorphaceae</taxon>
        <taxon>Microbaculum</taxon>
    </lineage>
</organism>
<reference evidence="7 8" key="1">
    <citation type="submission" date="2022-04" db="EMBL/GenBank/DDBJ databases">
        <authorList>
            <person name="Ye Y.-Q."/>
            <person name="Du Z.-J."/>
        </authorList>
    </citation>
    <scope>NUCLEOTIDE SEQUENCE [LARGE SCALE GENOMIC DNA]</scope>
    <source>
        <strain evidence="7 8">A6E488</strain>
    </source>
</reference>
<dbReference type="InterPro" id="IPR049059">
    <property type="entry name" value="NAD_Glu_DH_HM1"/>
</dbReference>
<feature type="domain" description="NAD-glutamate dehydrogenase N-terminal ACT1" evidence="4">
    <location>
        <begin position="32"/>
        <end position="180"/>
    </location>
</feature>
<protein>
    <submittedName>
        <fullName evidence="7">NAD-glutamate dehydrogenase</fullName>
    </submittedName>
</protein>
<dbReference type="InterPro" id="IPR049062">
    <property type="entry name" value="NAD_Glu_DH_ACT2"/>
</dbReference>
<evidence type="ECO:0000259" key="4">
    <source>
        <dbReference type="Pfam" id="PF21075"/>
    </source>
</evidence>
<dbReference type="Gene3D" id="3.40.50.720">
    <property type="entry name" value="NAD(P)-binding Rossmann-like Domain"/>
    <property type="match status" value="1"/>
</dbReference>
<dbReference type="EMBL" id="JALIDZ010000004">
    <property type="protein sequence ID" value="MCT8972381.1"/>
    <property type="molecule type" value="Genomic_DNA"/>
</dbReference>
<proteinExistence type="predicted"/>
<evidence type="ECO:0000313" key="7">
    <source>
        <dbReference type="EMBL" id="MCT8972381.1"/>
    </source>
</evidence>
<dbReference type="Pfam" id="PF21075">
    <property type="entry name" value="GDH_ACT1"/>
    <property type="match status" value="1"/>
</dbReference>
<evidence type="ECO:0000259" key="2">
    <source>
        <dbReference type="Pfam" id="PF05088"/>
    </source>
</evidence>
<dbReference type="InterPro" id="IPR028971">
    <property type="entry name" value="NAD-GDH_cat"/>
</dbReference>
<evidence type="ECO:0000259" key="5">
    <source>
        <dbReference type="Pfam" id="PF21076"/>
    </source>
</evidence>
<dbReference type="GO" id="GO:0004352">
    <property type="term" value="F:glutamate dehydrogenase (NAD+) activity"/>
    <property type="evidence" value="ECO:0007669"/>
    <property type="project" value="InterPro"/>
</dbReference>